<dbReference type="CDD" id="cd13431">
    <property type="entry name" value="LDT_IgD_like_1"/>
    <property type="match status" value="1"/>
</dbReference>
<dbReference type="RefSeq" id="WP_153348698.1">
    <property type="nucleotide sequence ID" value="NZ_WEGI01000019.1"/>
</dbReference>
<evidence type="ECO:0000313" key="11">
    <source>
        <dbReference type="Proteomes" id="UP000431401"/>
    </source>
</evidence>
<dbReference type="Pfam" id="PF17964">
    <property type="entry name" value="Big_10"/>
    <property type="match status" value="1"/>
</dbReference>
<dbReference type="PANTHER" id="PTHR30582">
    <property type="entry name" value="L,D-TRANSPEPTIDASE"/>
    <property type="match status" value="1"/>
</dbReference>
<dbReference type="GO" id="GO:0071555">
    <property type="term" value="P:cell wall organization"/>
    <property type="evidence" value="ECO:0007669"/>
    <property type="project" value="UniProtKB-UniRule"/>
</dbReference>
<evidence type="ECO:0000256" key="8">
    <source>
        <dbReference type="SAM" id="SignalP"/>
    </source>
</evidence>
<accession>A0A7K0E080</accession>
<dbReference type="GO" id="GO:0008360">
    <property type="term" value="P:regulation of cell shape"/>
    <property type="evidence" value="ECO:0007669"/>
    <property type="project" value="UniProtKB-UniRule"/>
</dbReference>
<dbReference type="SUPFAM" id="SSF141523">
    <property type="entry name" value="L,D-transpeptidase catalytic domain-like"/>
    <property type="match status" value="1"/>
</dbReference>
<dbReference type="InterPro" id="IPR005490">
    <property type="entry name" value="LD_TPept_cat_dom"/>
</dbReference>
<keyword evidence="11" id="KW-1185">Reference proteome</keyword>
<feature type="chain" id="PRO_5029662330" evidence="8">
    <location>
        <begin position="28"/>
        <end position="268"/>
    </location>
</feature>
<reference evidence="10 11" key="1">
    <citation type="submission" date="2019-10" db="EMBL/GenBank/DDBJ databases">
        <title>Nocardia macrotermitis sp. nov. and Nocardia aurantia sp. nov., isolated from the gut of fungus growing-termite Macrotermes natalensis.</title>
        <authorList>
            <person name="Benndorf R."/>
            <person name="Schwitalla J."/>
            <person name="Martin K."/>
            <person name="De Beer W."/>
            <person name="Kaster A.-K."/>
            <person name="Vollmers J."/>
            <person name="Poulsen M."/>
            <person name="Beemelmanns C."/>
        </authorList>
    </citation>
    <scope>NUCLEOTIDE SEQUENCE [LARGE SCALE GENOMIC DNA]</scope>
    <source>
        <strain evidence="10 11">RB56</strain>
    </source>
</reference>
<dbReference type="Proteomes" id="UP000431401">
    <property type="component" value="Unassembled WGS sequence"/>
</dbReference>
<evidence type="ECO:0000256" key="4">
    <source>
        <dbReference type="ARBA" id="ARBA00022984"/>
    </source>
</evidence>
<feature type="domain" description="L,D-TPase catalytic" evidence="9">
    <location>
        <begin position="142"/>
        <end position="267"/>
    </location>
</feature>
<protein>
    <submittedName>
        <fullName evidence="10">L,D-transpeptidase 1</fullName>
        <ecNumber evidence="10">2.3.2.-</ecNumber>
    </submittedName>
</protein>
<dbReference type="Gene3D" id="2.40.440.10">
    <property type="entry name" value="L,D-transpeptidase catalytic domain-like"/>
    <property type="match status" value="1"/>
</dbReference>
<dbReference type="AlphaFoldDB" id="A0A7K0E080"/>
<dbReference type="EMBL" id="WEGI01000019">
    <property type="protein sequence ID" value="MQY31469.1"/>
    <property type="molecule type" value="Genomic_DNA"/>
</dbReference>
<keyword evidence="8" id="KW-0732">Signal</keyword>
<keyword evidence="4 7" id="KW-0573">Peptidoglycan synthesis</keyword>
<dbReference type="UniPathway" id="UPA00219"/>
<sequence>MRNTMRNLFLATVIAAFATIVPGTATATVPISSQTASSLTSLSAASLTTPAAAYPVASISPADGSTVGVAAPVTIRFTDAVGDRARAEKSVSVAAAGVLPGEFTWNSDREVVWRPTGGLPAASQVTVTVGTTHSRLETDGGIAADADLSAHTFTVFMPGEPPRVMPASMGRPGRETPVGIFPVLEKFRTVEFDSRTIGIPLSDPDGYLITGEFAERLTWDGVFVHSAPWSVDEQGNQNVSHGCINLAPDDAAWYYSNVNIGDLVTSHW</sequence>
<dbReference type="InterPro" id="IPR050979">
    <property type="entry name" value="LD-transpeptidase"/>
</dbReference>
<dbReference type="GO" id="GO:0005576">
    <property type="term" value="C:extracellular region"/>
    <property type="evidence" value="ECO:0007669"/>
    <property type="project" value="TreeGrafter"/>
</dbReference>
<evidence type="ECO:0000256" key="5">
    <source>
        <dbReference type="ARBA" id="ARBA00023315"/>
    </source>
</evidence>
<evidence type="ECO:0000256" key="3">
    <source>
        <dbReference type="ARBA" id="ARBA00022960"/>
    </source>
</evidence>
<dbReference type="Gene3D" id="2.60.40.3710">
    <property type="match status" value="1"/>
</dbReference>
<keyword evidence="2 10" id="KW-0808">Transferase</keyword>
<evidence type="ECO:0000256" key="1">
    <source>
        <dbReference type="ARBA" id="ARBA00004752"/>
    </source>
</evidence>
<feature type="active site" description="Proton donor/acceptor" evidence="7">
    <location>
        <position position="225"/>
    </location>
</feature>
<evidence type="ECO:0000256" key="2">
    <source>
        <dbReference type="ARBA" id="ARBA00022679"/>
    </source>
</evidence>
<feature type="signal peptide" evidence="8">
    <location>
        <begin position="1"/>
        <end position="27"/>
    </location>
</feature>
<dbReference type="GO" id="GO:0016746">
    <property type="term" value="F:acyltransferase activity"/>
    <property type="evidence" value="ECO:0007669"/>
    <property type="project" value="UniProtKB-KW"/>
</dbReference>
<dbReference type="Pfam" id="PF03734">
    <property type="entry name" value="YkuD"/>
    <property type="match status" value="1"/>
</dbReference>
<dbReference type="InterPro" id="IPR041280">
    <property type="entry name" value="Big_10"/>
</dbReference>
<dbReference type="InterPro" id="IPR038063">
    <property type="entry name" value="Transpep_catalytic_dom"/>
</dbReference>
<proteinExistence type="predicted"/>
<organism evidence="10 11">
    <name type="scientific">Nocardia aurantia</name>
    <dbReference type="NCBI Taxonomy" id="2585199"/>
    <lineage>
        <taxon>Bacteria</taxon>
        <taxon>Bacillati</taxon>
        <taxon>Actinomycetota</taxon>
        <taxon>Actinomycetes</taxon>
        <taxon>Mycobacteriales</taxon>
        <taxon>Nocardiaceae</taxon>
        <taxon>Nocardia</taxon>
    </lineage>
</organism>
<dbReference type="OrthoDB" id="5242354at2"/>
<dbReference type="PANTHER" id="PTHR30582:SF2">
    <property type="entry name" value="L,D-TRANSPEPTIDASE YCIB-RELATED"/>
    <property type="match status" value="1"/>
</dbReference>
<keyword evidence="3 7" id="KW-0133">Cell shape</keyword>
<dbReference type="EC" id="2.3.2.-" evidence="10"/>
<feature type="active site" description="Nucleophile" evidence="7">
    <location>
        <position position="243"/>
    </location>
</feature>
<comment type="caution">
    <text evidence="10">The sequence shown here is derived from an EMBL/GenBank/DDBJ whole genome shotgun (WGS) entry which is preliminary data.</text>
</comment>
<evidence type="ECO:0000259" key="9">
    <source>
        <dbReference type="PROSITE" id="PS52029"/>
    </source>
</evidence>
<evidence type="ECO:0000256" key="7">
    <source>
        <dbReference type="PROSITE-ProRule" id="PRU01373"/>
    </source>
</evidence>
<dbReference type="GO" id="GO:0071972">
    <property type="term" value="F:peptidoglycan L,D-transpeptidase activity"/>
    <property type="evidence" value="ECO:0007669"/>
    <property type="project" value="TreeGrafter"/>
</dbReference>
<dbReference type="GO" id="GO:0018104">
    <property type="term" value="P:peptidoglycan-protein cross-linking"/>
    <property type="evidence" value="ECO:0007669"/>
    <property type="project" value="TreeGrafter"/>
</dbReference>
<gene>
    <name evidence="10" type="primary">ldtA</name>
    <name evidence="10" type="ORF">NRB56_70780</name>
</gene>
<evidence type="ECO:0000256" key="6">
    <source>
        <dbReference type="ARBA" id="ARBA00023316"/>
    </source>
</evidence>
<comment type="pathway">
    <text evidence="1 7">Cell wall biogenesis; peptidoglycan biosynthesis.</text>
</comment>
<evidence type="ECO:0000313" key="10">
    <source>
        <dbReference type="EMBL" id="MQY31469.1"/>
    </source>
</evidence>
<name>A0A7K0E080_9NOCA</name>
<dbReference type="PROSITE" id="PS52029">
    <property type="entry name" value="LD_TPASE"/>
    <property type="match status" value="1"/>
</dbReference>
<dbReference type="CDD" id="cd16913">
    <property type="entry name" value="YkuD_like"/>
    <property type="match status" value="1"/>
</dbReference>
<keyword evidence="6 7" id="KW-0961">Cell wall biogenesis/degradation</keyword>
<keyword evidence="5 10" id="KW-0012">Acyltransferase</keyword>